<comment type="caution">
    <text evidence="5">The sequence shown here is derived from an EMBL/GenBank/DDBJ whole genome shotgun (WGS) entry which is preliminary data.</text>
</comment>
<feature type="domain" description="GST N-terminal" evidence="4">
    <location>
        <begin position="1"/>
        <end position="80"/>
    </location>
</feature>
<dbReference type="OrthoDB" id="9810080at2"/>
<dbReference type="GO" id="GO:0004364">
    <property type="term" value="F:glutathione transferase activity"/>
    <property type="evidence" value="ECO:0007669"/>
    <property type="project" value="UniProtKB-EC"/>
</dbReference>
<dbReference type="Proteomes" id="UP000234881">
    <property type="component" value="Unassembled WGS sequence"/>
</dbReference>
<sequence length="224" mass="25431">MIKVHYLGDSRAHRILWLLEELSVDYDVVVYKRGPDYLAPASLKAIHPLGKSPIIEDGDLLLAESGAIIDYLVERYGKDAGLKPDTASASYWRYNYWLHYCEGSAMPLVTNKLLFELLPSKTPFFVRPIAKLICKGVMQKLIDPAFKDHITHWNKELCRDGWFACGDFSAADIAMSFVVEAAVERFEIDLDIGAVRQFIDRIRTRPAYQCAVERGGIYRLANSK</sequence>
<keyword evidence="2 5" id="KW-0808">Transferase</keyword>
<evidence type="ECO:0000256" key="3">
    <source>
        <dbReference type="ARBA" id="ARBA00047960"/>
    </source>
</evidence>
<keyword evidence="6" id="KW-1185">Reference proteome</keyword>
<dbReference type="SFLD" id="SFLDS00019">
    <property type="entry name" value="Glutathione_Transferase_(cytos"/>
    <property type="match status" value="1"/>
</dbReference>
<dbReference type="Pfam" id="PF02798">
    <property type="entry name" value="GST_N"/>
    <property type="match status" value="1"/>
</dbReference>
<dbReference type="RefSeq" id="WP_101533624.1">
    <property type="nucleotide sequence ID" value="NZ_PKUQ01000016.1"/>
</dbReference>
<dbReference type="AlphaFoldDB" id="A0A2N5XT27"/>
<dbReference type="SUPFAM" id="SSF47616">
    <property type="entry name" value="GST C-terminal domain-like"/>
    <property type="match status" value="1"/>
</dbReference>
<dbReference type="FunFam" id="3.40.30.10:FF:000156">
    <property type="entry name" value="Glutathione S-transferase 1"/>
    <property type="match status" value="1"/>
</dbReference>
<evidence type="ECO:0000256" key="2">
    <source>
        <dbReference type="ARBA" id="ARBA00022679"/>
    </source>
</evidence>
<dbReference type="SFLD" id="SFLDG01150">
    <property type="entry name" value="Main.1:_Beta-like"/>
    <property type="match status" value="1"/>
</dbReference>
<dbReference type="GO" id="GO:0004601">
    <property type="term" value="F:peroxidase activity"/>
    <property type="evidence" value="ECO:0007669"/>
    <property type="project" value="UniProtKB-ARBA"/>
</dbReference>
<dbReference type="Gene3D" id="1.20.1050.10">
    <property type="match status" value="1"/>
</dbReference>
<proteinExistence type="predicted"/>
<evidence type="ECO:0000313" key="6">
    <source>
        <dbReference type="Proteomes" id="UP000234881"/>
    </source>
</evidence>
<dbReference type="InterPro" id="IPR004045">
    <property type="entry name" value="Glutathione_S-Trfase_N"/>
</dbReference>
<dbReference type="InterPro" id="IPR036282">
    <property type="entry name" value="Glutathione-S-Trfase_C_sf"/>
</dbReference>
<evidence type="ECO:0000313" key="5">
    <source>
        <dbReference type="EMBL" id="PLW77607.1"/>
    </source>
</evidence>
<dbReference type="EC" id="2.5.1.18" evidence="1"/>
<dbReference type="CDD" id="cd03046">
    <property type="entry name" value="GST_N_GTT1_like"/>
    <property type="match status" value="1"/>
</dbReference>
<reference evidence="5 6" key="1">
    <citation type="submission" date="2018-01" db="EMBL/GenBank/DDBJ databases">
        <title>The draft genome sequence of Cohaesibacter sp. H1304.</title>
        <authorList>
            <person name="Wang N.-N."/>
            <person name="Du Z.-J."/>
        </authorList>
    </citation>
    <scope>NUCLEOTIDE SEQUENCE [LARGE SCALE GENOMIC DNA]</scope>
    <source>
        <strain evidence="5 6">H1304</strain>
    </source>
</reference>
<dbReference type="SUPFAM" id="SSF52833">
    <property type="entry name" value="Thioredoxin-like"/>
    <property type="match status" value="1"/>
</dbReference>
<dbReference type="PROSITE" id="PS50404">
    <property type="entry name" value="GST_NTER"/>
    <property type="match status" value="1"/>
</dbReference>
<evidence type="ECO:0000256" key="1">
    <source>
        <dbReference type="ARBA" id="ARBA00012452"/>
    </source>
</evidence>
<dbReference type="GO" id="GO:0005737">
    <property type="term" value="C:cytoplasm"/>
    <property type="evidence" value="ECO:0007669"/>
    <property type="project" value="UniProtKB-ARBA"/>
</dbReference>
<dbReference type="Gene3D" id="3.40.30.10">
    <property type="entry name" value="Glutaredoxin"/>
    <property type="match status" value="1"/>
</dbReference>
<dbReference type="SFLD" id="SFLDG00358">
    <property type="entry name" value="Main_(cytGST)"/>
    <property type="match status" value="1"/>
</dbReference>
<protein>
    <recommendedName>
        <fullName evidence="1">glutathione transferase</fullName>
        <ecNumber evidence="1">2.5.1.18</ecNumber>
    </recommendedName>
</protein>
<dbReference type="EMBL" id="PKUQ01000016">
    <property type="protein sequence ID" value="PLW77607.1"/>
    <property type="molecule type" value="Genomic_DNA"/>
</dbReference>
<gene>
    <name evidence="5" type="ORF">C0081_09885</name>
</gene>
<dbReference type="InterPro" id="IPR040079">
    <property type="entry name" value="Glutathione_S-Trfase"/>
</dbReference>
<dbReference type="PANTHER" id="PTHR44051">
    <property type="entry name" value="GLUTATHIONE S-TRANSFERASE-RELATED"/>
    <property type="match status" value="1"/>
</dbReference>
<dbReference type="CDD" id="cd03189">
    <property type="entry name" value="GST_C_GTT1_like"/>
    <property type="match status" value="1"/>
</dbReference>
<organism evidence="5 6">
    <name type="scientific">Cohaesibacter celericrescens</name>
    <dbReference type="NCBI Taxonomy" id="2067669"/>
    <lineage>
        <taxon>Bacteria</taxon>
        <taxon>Pseudomonadati</taxon>
        <taxon>Pseudomonadota</taxon>
        <taxon>Alphaproteobacteria</taxon>
        <taxon>Hyphomicrobiales</taxon>
        <taxon>Cohaesibacteraceae</taxon>
    </lineage>
</organism>
<accession>A0A2N5XT27</accession>
<comment type="catalytic activity">
    <reaction evidence="3">
        <text>RX + glutathione = an S-substituted glutathione + a halide anion + H(+)</text>
        <dbReference type="Rhea" id="RHEA:16437"/>
        <dbReference type="ChEBI" id="CHEBI:15378"/>
        <dbReference type="ChEBI" id="CHEBI:16042"/>
        <dbReference type="ChEBI" id="CHEBI:17792"/>
        <dbReference type="ChEBI" id="CHEBI:57925"/>
        <dbReference type="ChEBI" id="CHEBI:90779"/>
        <dbReference type="EC" id="2.5.1.18"/>
    </reaction>
</comment>
<dbReference type="InterPro" id="IPR036249">
    <property type="entry name" value="Thioredoxin-like_sf"/>
</dbReference>
<evidence type="ECO:0000259" key="4">
    <source>
        <dbReference type="PROSITE" id="PS50404"/>
    </source>
</evidence>
<dbReference type="PANTHER" id="PTHR44051:SF9">
    <property type="entry name" value="GLUTATHIONE S-TRANSFERASE 1"/>
    <property type="match status" value="1"/>
</dbReference>
<name>A0A2N5XT27_9HYPH</name>